<proteinExistence type="predicted"/>
<protein>
    <submittedName>
        <fullName evidence="1">Uncharacterized protein</fullName>
    </submittedName>
</protein>
<keyword evidence="2" id="KW-1185">Reference proteome</keyword>
<evidence type="ECO:0000313" key="2">
    <source>
        <dbReference type="Proteomes" id="UP001152484"/>
    </source>
</evidence>
<gene>
    <name evidence="1" type="ORF">CEURO_LOCUS973</name>
</gene>
<name>A0A9P0YHP4_CUSEU</name>
<dbReference type="Proteomes" id="UP001152484">
    <property type="component" value="Unassembled WGS sequence"/>
</dbReference>
<comment type="caution">
    <text evidence="1">The sequence shown here is derived from an EMBL/GenBank/DDBJ whole genome shotgun (WGS) entry which is preliminary data.</text>
</comment>
<reference evidence="1" key="1">
    <citation type="submission" date="2022-07" db="EMBL/GenBank/DDBJ databases">
        <authorList>
            <person name="Macas J."/>
            <person name="Novak P."/>
            <person name="Neumann P."/>
        </authorList>
    </citation>
    <scope>NUCLEOTIDE SEQUENCE</scope>
</reference>
<dbReference type="EMBL" id="CAMAPE010000004">
    <property type="protein sequence ID" value="CAH9056759.1"/>
    <property type="molecule type" value="Genomic_DNA"/>
</dbReference>
<organism evidence="1 2">
    <name type="scientific">Cuscuta europaea</name>
    <name type="common">European dodder</name>
    <dbReference type="NCBI Taxonomy" id="41803"/>
    <lineage>
        <taxon>Eukaryota</taxon>
        <taxon>Viridiplantae</taxon>
        <taxon>Streptophyta</taxon>
        <taxon>Embryophyta</taxon>
        <taxon>Tracheophyta</taxon>
        <taxon>Spermatophyta</taxon>
        <taxon>Magnoliopsida</taxon>
        <taxon>eudicotyledons</taxon>
        <taxon>Gunneridae</taxon>
        <taxon>Pentapetalae</taxon>
        <taxon>asterids</taxon>
        <taxon>lamiids</taxon>
        <taxon>Solanales</taxon>
        <taxon>Convolvulaceae</taxon>
        <taxon>Cuscuteae</taxon>
        <taxon>Cuscuta</taxon>
        <taxon>Cuscuta subgen. Cuscuta</taxon>
    </lineage>
</organism>
<evidence type="ECO:0000313" key="1">
    <source>
        <dbReference type="EMBL" id="CAH9056759.1"/>
    </source>
</evidence>
<sequence>MRWDTVLIP</sequence>
<accession>A0A9P0YHP4</accession>